<gene>
    <name evidence="3" type="ORF">HNS30_01495</name>
</gene>
<feature type="compositionally biased region" description="Basic and acidic residues" evidence="1">
    <location>
        <begin position="241"/>
        <end position="251"/>
    </location>
</feature>
<dbReference type="AlphaFoldDB" id="A0A7Y4JMI5"/>
<evidence type="ECO:0000313" key="3">
    <source>
        <dbReference type="EMBL" id="NOK07723.1"/>
    </source>
</evidence>
<proteinExistence type="predicted"/>
<feature type="region of interest" description="Disordered" evidence="1">
    <location>
        <begin position="273"/>
        <end position="309"/>
    </location>
</feature>
<sequence>MDAEHRAEGQEGMPGTPGENATPSQHEGAADASPPKHGEGAGGDVTPEGAVQTDLPGEGGQTMGTTSSTEVSTAGGEGHGLPHGADASTAGGSANASDASTASGEGSGSANAADASTAGNEGSGSANAADASTAGNEGSGSLTGAVASAAGGEGSGSSTGAVASAAGGEGSGSSGGADSGEASGAGGGTEAGVAGGVGAEARQGEGTGSGEEASTGPGRYVELASGERVPDASGTGSDGGGEAKDVLEEPRSGPVSGADDALLSAGIWDVASRASQEEAGSGVGSEQGSNEDAATPEGEPHAEAIEPRVMGQVTAMVLPLERLEEDTTFRLRDEGDVSELATDLARLGQLFPVDVRPRGEDRYQLICGFRRVAALRFLKRDQVQVRVHEELSDEDALLLSLAEAIHASPVEHDVLEAKRESLEAEGRLTAPVRDMLEKALATEETLAPEGVEEEIDADELAVDVAQRMGALNQDLSLLADVFAALDESRKAELLMQLRYSAQLVAYLEGL</sequence>
<accession>A0A7Y4JMI5</accession>
<feature type="region of interest" description="Disordered" evidence="1">
    <location>
        <begin position="1"/>
        <end position="259"/>
    </location>
</feature>
<dbReference type="InterPro" id="IPR003115">
    <property type="entry name" value="ParB_N"/>
</dbReference>
<dbReference type="PANTHER" id="PTHR33375">
    <property type="entry name" value="CHROMOSOME-PARTITIONING PROTEIN PARB-RELATED"/>
    <property type="match status" value="1"/>
</dbReference>
<dbReference type="SUPFAM" id="SSF110849">
    <property type="entry name" value="ParB/Sulfiredoxin"/>
    <property type="match status" value="1"/>
</dbReference>
<evidence type="ECO:0000259" key="2">
    <source>
        <dbReference type="SMART" id="SM00470"/>
    </source>
</evidence>
<dbReference type="SMART" id="SM00470">
    <property type="entry name" value="ParB"/>
    <property type="match status" value="1"/>
</dbReference>
<feature type="domain" description="ParB-like N-terminal" evidence="2">
    <location>
        <begin position="316"/>
        <end position="405"/>
    </location>
</feature>
<feature type="compositionally biased region" description="Polar residues" evidence="1">
    <location>
        <begin position="63"/>
        <end position="72"/>
    </location>
</feature>
<reference evidence="3 4" key="1">
    <citation type="submission" date="2020-05" db="EMBL/GenBank/DDBJ databases">
        <authorList>
            <person name="Whitworth D."/>
        </authorList>
    </citation>
    <scope>NUCLEOTIDE SEQUENCE [LARGE SCALE GENOMIC DNA]</scope>
    <source>
        <strain evidence="3 4">CA046A</strain>
    </source>
</reference>
<dbReference type="GO" id="GO:0005694">
    <property type="term" value="C:chromosome"/>
    <property type="evidence" value="ECO:0007669"/>
    <property type="project" value="TreeGrafter"/>
</dbReference>
<dbReference type="InterPro" id="IPR050336">
    <property type="entry name" value="Chromosome_partition/occlusion"/>
</dbReference>
<organism evidence="3 4">
    <name type="scientific">Corallococcus exercitus</name>
    <dbReference type="NCBI Taxonomy" id="2316736"/>
    <lineage>
        <taxon>Bacteria</taxon>
        <taxon>Pseudomonadati</taxon>
        <taxon>Myxococcota</taxon>
        <taxon>Myxococcia</taxon>
        <taxon>Myxococcales</taxon>
        <taxon>Cystobacterineae</taxon>
        <taxon>Myxococcaceae</taxon>
        <taxon>Corallococcus</taxon>
    </lineage>
</organism>
<comment type="caution">
    <text evidence="3">The sequence shown here is derived from an EMBL/GenBank/DDBJ whole genome shotgun (WGS) entry which is preliminary data.</text>
</comment>
<dbReference type="Gene3D" id="3.90.1530.30">
    <property type="match status" value="1"/>
</dbReference>
<dbReference type="InterPro" id="IPR036086">
    <property type="entry name" value="ParB/Sulfiredoxin_sf"/>
</dbReference>
<name>A0A7Y4JMI5_9BACT</name>
<dbReference type="PANTHER" id="PTHR33375:SF1">
    <property type="entry name" value="CHROMOSOME-PARTITIONING PROTEIN PARB-RELATED"/>
    <property type="match status" value="1"/>
</dbReference>
<dbReference type="GO" id="GO:0007059">
    <property type="term" value="P:chromosome segregation"/>
    <property type="evidence" value="ECO:0007669"/>
    <property type="project" value="TreeGrafter"/>
</dbReference>
<evidence type="ECO:0000256" key="1">
    <source>
        <dbReference type="SAM" id="MobiDB-lite"/>
    </source>
</evidence>
<evidence type="ECO:0000313" key="4">
    <source>
        <dbReference type="Proteomes" id="UP000528460"/>
    </source>
</evidence>
<feature type="compositionally biased region" description="Low complexity" evidence="1">
    <location>
        <begin position="96"/>
        <end position="136"/>
    </location>
</feature>
<dbReference type="Proteomes" id="UP000528460">
    <property type="component" value="Unassembled WGS sequence"/>
</dbReference>
<dbReference type="Pfam" id="PF02195">
    <property type="entry name" value="ParB_N"/>
    <property type="match status" value="1"/>
</dbReference>
<dbReference type="EMBL" id="JABFJW010000005">
    <property type="protein sequence ID" value="NOK07723.1"/>
    <property type="molecule type" value="Genomic_DNA"/>
</dbReference>
<protein>
    <submittedName>
        <fullName evidence="3">ParB N-terminal domain-containing protein</fullName>
    </submittedName>
</protein>
<feature type="compositionally biased region" description="Gly residues" evidence="1">
    <location>
        <begin position="167"/>
        <end position="198"/>
    </location>
</feature>